<dbReference type="InterPro" id="IPR053858">
    <property type="entry name" value="Arb2_dom"/>
</dbReference>
<accession>A0A0N4Y2X7</accession>
<dbReference type="GO" id="GO:0035197">
    <property type="term" value="F:siRNA binding"/>
    <property type="evidence" value="ECO:0007669"/>
    <property type="project" value="TreeGrafter"/>
</dbReference>
<feature type="domain" description="Arb2" evidence="1">
    <location>
        <begin position="5"/>
        <end position="64"/>
    </location>
</feature>
<dbReference type="WBParaSite" id="NBR_0001011001-mRNA-1">
    <property type="protein sequence ID" value="NBR_0001011001-mRNA-1"/>
    <property type="gene ID" value="NBR_0001011001"/>
</dbReference>
<organism evidence="4">
    <name type="scientific">Nippostrongylus brasiliensis</name>
    <name type="common">Rat hookworm</name>
    <dbReference type="NCBI Taxonomy" id="27835"/>
    <lineage>
        <taxon>Eukaryota</taxon>
        <taxon>Metazoa</taxon>
        <taxon>Ecdysozoa</taxon>
        <taxon>Nematoda</taxon>
        <taxon>Chromadorea</taxon>
        <taxon>Rhabditida</taxon>
        <taxon>Rhabditina</taxon>
        <taxon>Rhabditomorpha</taxon>
        <taxon>Strongyloidea</taxon>
        <taxon>Heligmosomidae</taxon>
        <taxon>Nippostrongylus</taxon>
    </lineage>
</organism>
<dbReference type="EMBL" id="UYSL01020256">
    <property type="protein sequence ID" value="VDL73700.1"/>
    <property type="molecule type" value="Genomic_DNA"/>
</dbReference>
<dbReference type="Pfam" id="PF22749">
    <property type="entry name" value="Arb2"/>
    <property type="match status" value="1"/>
</dbReference>
<reference evidence="4" key="1">
    <citation type="submission" date="2017-02" db="UniProtKB">
        <authorList>
            <consortium name="WormBaseParasite"/>
        </authorList>
    </citation>
    <scope>IDENTIFICATION</scope>
</reference>
<dbReference type="InterPro" id="IPR029058">
    <property type="entry name" value="AB_hydrolase_fold"/>
</dbReference>
<dbReference type="SUPFAM" id="SSF53474">
    <property type="entry name" value="alpha/beta-Hydrolases"/>
    <property type="match status" value="1"/>
</dbReference>
<dbReference type="GO" id="GO:0005634">
    <property type="term" value="C:nucleus"/>
    <property type="evidence" value="ECO:0007669"/>
    <property type="project" value="TreeGrafter"/>
</dbReference>
<evidence type="ECO:0000313" key="2">
    <source>
        <dbReference type="EMBL" id="VDL73700.1"/>
    </source>
</evidence>
<dbReference type="InterPro" id="IPR048263">
    <property type="entry name" value="Arb2"/>
</dbReference>
<dbReference type="PANTHER" id="PTHR21357:SF4">
    <property type="entry name" value="FAM172 FAMILY PROTEIN HOMOLOG CG10038"/>
    <property type="match status" value="1"/>
</dbReference>
<protein>
    <submittedName>
        <fullName evidence="4">UPF0528 protein (inferred by orthology to a C. elegans protein)</fullName>
    </submittedName>
</protein>
<evidence type="ECO:0000313" key="3">
    <source>
        <dbReference type="Proteomes" id="UP000271162"/>
    </source>
</evidence>
<dbReference type="Proteomes" id="UP000271162">
    <property type="component" value="Unassembled WGS sequence"/>
</dbReference>
<keyword evidence="3" id="KW-1185">Reference proteome</keyword>
<gene>
    <name evidence="2" type="ORF">NBR_LOCUS10111</name>
</gene>
<proteinExistence type="predicted"/>
<dbReference type="GO" id="GO:0031048">
    <property type="term" value="P:regulatory ncRNA-mediated heterochromatin formation"/>
    <property type="evidence" value="ECO:0007669"/>
    <property type="project" value="TreeGrafter"/>
</dbReference>
<dbReference type="PANTHER" id="PTHR21357">
    <property type="entry name" value="FAM172 FAMILY PROTEIN HOMOLOG CG10038"/>
    <property type="match status" value="1"/>
</dbReference>
<reference evidence="2 3" key="2">
    <citation type="submission" date="2018-11" db="EMBL/GenBank/DDBJ databases">
        <authorList>
            <consortium name="Pathogen Informatics"/>
        </authorList>
    </citation>
    <scope>NUCLEOTIDE SEQUENCE [LARGE SCALE GENOMIC DNA]</scope>
</reference>
<sequence length="277" mass="31999">METRETLEQLGYHFNDDGELRKIDDNSRFVFTNQEDYVRIGDAMTRELYRLLENRCGLKRVGIPRWRYVELIEMYNLQEKAIFLAMFRLILNESLEVGSQIPYIERALKNDWGVIVCSTNTDEELVGYPSQHLHAVYERMLKSSPIQRIFVVAHSRGGPDFANAYMQLEQENRFEVVCLTDSVHFEMPRTGKDQASKTVFINWSANEKLKQPKALDDDSDVFSEVHEIYAGTTEHERSSYSAYESVFHVLENWRGASDAHKLIVEAAALTSGKALET</sequence>
<name>A0A0N4Y2X7_NIPBR</name>
<dbReference type="AlphaFoldDB" id="A0A0N4Y2X7"/>
<dbReference type="STRING" id="27835.A0A0N4Y2X7"/>
<evidence type="ECO:0000259" key="1">
    <source>
        <dbReference type="Pfam" id="PF22749"/>
    </source>
</evidence>
<evidence type="ECO:0000313" key="4">
    <source>
        <dbReference type="WBParaSite" id="NBR_0001011001-mRNA-1"/>
    </source>
</evidence>
<dbReference type="OMA" id="LAFVELX"/>